<comment type="similarity">
    <text evidence="1">Belongs to the protein-tyrosine phosphatase family. Non-receptor class dual specificity subfamily.</text>
</comment>
<reference evidence="7 8" key="1">
    <citation type="submission" date="2014-04" db="EMBL/GenBank/DDBJ databases">
        <title>Evolutionary Origins and Diversification of the Mycorrhizal Mutualists.</title>
        <authorList>
            <consortium name="DOE Joint Genome Institute"/>
            <consortium name="Mycorrhizal Genomics Consortium"/>
            <person name="Kohler A."/>
            <person name="Kuo A."/>
            <person name="Nagy L.G."/>
            <person name="Floudas D."/>
            <person name="Copeland A."/>
            <person name="Barry K.W."/>
            <person name="Cichocki N."/>
            <person name="Veneault-Fourrey C."/>
            <person name="LaButti K."/>
            <person name="Lindquist E.A."/>
            <person name="Lipzen A."/>
            <person name="Lundell T."/>
            <person name="Morin E."/>
            <person name="Murat C."/>
            <person name="Riley R."/>
            <person name="Ohm R."/>
            <person name="Sun H."/>
            <person name="Tunlid A."/>
            <person name="Henrissat B."/>
            <person name="Grigoriev I.V."/>
            <person name="Hibbett D.S."/>
            <person name="Martin F."/>
        </authorList>
    </citation>
    <scope>NUCLEOTIDE SEQUENCE [LARGE SCALE GENOMIC DNA]</scope>
    <source>
        <strain evidence="7 8">Koide BX008</strain>
    </source>
</reference>
<evidence type="ECO:0000256" key="2">
    <source>
        <dbReference type="ARBA" id="ARBA00013064"/>
    </source>
</evidence>
<dbReference type="InterPro" id="IPR029021">
    <property type="entry name" value="Prot-tyrosine_phosphatase-like"/>
</dbReference>
<dbReference type="GO" id="GO:0004725">
    <property type="term" value="F:protein tyrosine phosphatase activity"/>
    <property type="evidence" value="ECO:0007669"/>
    <property type="project" value="UniProtKB-EC"/>
</dbReference>
<dbReference type="PROSITE" id="PS50056">
    <property type="entry name" value="TYR_PHOSPHATASE_2"/>
    <property type="match status" value="1"/>
</dbReference>
<dbReference type="CDD" id="cd14498">
    <property type="entry name" value="DSP"/>
    <property type="match status" value="1"/>
</dbReference>
<keyword evidence="8" id="KW-1185">Reference proteome</keyword>
<dbReference type="Gene3D" id="3.90.190.10">
    <property type="entry name" value="Protein tyrosine phosphatase superfamily"/>
    <property type="match status" value="1"/>
</dbReference>
<evidence type="ECO:0000313" key="8">
    <source>
        <dbReference type="Proteomes" id="UP000054549"/>
    </source>
</evidence>
<dbReference type="SMART" id="SM00195">
    <property type="entry name" value="DSPc"/>
    <property type="match status" value="1"/>
</dbReference>
<dbReference type="SUPFAM" id="SSF52799">
    <property type="entry name" value="(Phosphotyrosine protein) phosphatases II"/>
    <property type="match status" value="1"/>
</dbReference>
<dbReference type="OrthoDB" id="2017893at2759"/>
<dbReference type="PROSITE" id="PS50054">
    <property type="entry name" value="TYR_PHOSPHATASE_DUAL"/>
    <property type="match status" value="1"/>
</dbReference>
<dbReference type="InterPro" id="IPR000387">
    <property type="entry name" value="Tyr_Pase_dom"/>
</dbReference>
<evidence type="ECO:0000259" key="6">
    <source>
        <dbReference type="PROSITE" id="PS50056"/>
    </source>
</evidence>
<dbReference type="InParanoid" id="A0A0C2XM48"/>
<dbReference type="GO" id="GO:0008138">
    <property type="term" value="F:protein tyrosine/serine/threonine phosphatase activity"/>
    <property type="evidence" value="ECO:0007669"/>
    <property type="project" value="TreeGrafter"/>
</dbReference>
<evidence type="ECO:0000259" key="5">
    <source>
        <dbReference type="PROSITE" id="PS50054"/>
    </source>
</evidence>
<evidence type="ECO:0000256" key="1">
    <source>
        <dbReference type="ARBA" id="ARBA00008601"/>
    </source>
</evidence>
<name>A0A0C2XM48_AMAMK</name>
<evidence type="ECO:0000256" key="4">
    <source>
        <dbReference type="ARBA" id="ARBA00022912"/>
    </source>
</evidence>
<dbReference type="Proteomes" id="UP000054549">
    <property type="component" value="Unassembled WGS sequence"/>
</dbReference>
<keyword evidence="4" id="KW-0904">Protein phosphatase</keyword>
<evidence type="ECO:0000313" key="7">
    <source>
        <dbReference type="EMBL" id="KIL70198.1"/>
    </source>
</evidence>
<dbReference type="EMBL" id="KN818224">
    <property type="protein sequence ID" value="KIL70198.1"/>
    <property type="molecule type" value="Genomic_DNA"/>
</dbReference>
<dbReference type="Pfam" id="PF00782">
    <property type="entry name" value="DSPc"/>
    <property type="match status" value="1"/>
</dbReference>
<dbReference type="STRING" id="946122.A0A0C2XM48"/>
<feature type="domain" description="Tyrosine specific protein phosphatases" evidence="6">
    <location>
        <begin position="70"/>
        <end position="127"/>
    </location>
</feature>
<protein>
    <recommendedName>
        <fullName evidence="2">protein-tyrosine-phosphatase</fullName>
        <ecNumber evidence="2">3.1.3.48</ecNumber>
    </recommendedName>
</protein>
<organism evidence="7 8">
    <name type="scientific">Amanita muscaria (strain Koide BX008)</name>
    <dbReference type="NCBI Taxonomy" id="946122"/>
    <lineage>
        <taxon>Eukaryota</taxon>
        <taxon>Fungi</taxon>
        <taxon>Dikarya</taxon>
        <taxon>Basidiomycota</taxon>
        <taxon>Agaricomycotina</taxon>
        <taxon>Agaricomycetes</taxon>
        <taxon>Agaricomycetidae</taxon>
        <taxon>Agaricales</taxon>
        <taxon>Pluteineae</taxon>
        <taxon>Amanitaceae</taxon>
        <taxon>Amanita</taxon>
    </lineage>
</organism>
<dbReference type="PANTHER" id="PTHR45848">
    <property type="entry name" value="DUAL SPECIFICITY PROTEIN PHOSPHATASE 12 FAMILY MEMBER"/>
    <property type="match status" value="1"/>
</dbReference>
<gene>
    <name evidence="7" type="ORF">M378DRAFT_67505</name>
</gene>
<dbReference type="EC" id="3.1.3.48" evidence="2"/>
<dbReference type="PANTHER" id="PTHR45848:SF4">
    <property type="entry name" value="DUAL SPECIFICITY PROTEIN PHOSPHATASE 12"/>
    <property type="match status" value="1"/>
</dbReference>
<proteinExistence type="inferred from homology"/>
<dbReference type="InterPro" id="IPR016130">
    <property type="entry name" value="Tyr_Pase_AS"/>
</dbReference>
<dbReference type="PROSITE" id="PS00383">
    <property type="entry name" value="TYR_PHOSPHATASE_1"/>
    <property type="match status" value="1"/>
</dbReference>
<keyword evidence="3" id="KW-0378">Hydrolase</keyword>
<dbReference type="InterPro" id="IPR020422">
    <property type="entry name" value="TYR_PHOSPHATASE_DUAL_dom"/>
</dbReference>
<dbReference type="AlphaFoldDB" id="A0A0C2XM48"/>
<sequence>MVWRNIDVIIPDKLYLGNINAACSTRSITEHRITHIVSVCTDPIPADNPASGLTHMRIAIEDVDYADLLIHLPSACRFIHQAVSSGGVVLVHCYQGLSRSAALVAGYLMWSKKLGATDAINAVRQVRDQIWINPGFQEQLVLFELCRYEPSPTNGFYAGWRAKLDRKLKEAGLN</sequence>
<dbReference type="FunCoup" id="A0A0C2XM48">
    <property type="interactions" value="229"/>
</dbReference>
<dbReference type="InterPro" id="IPR000340">
    <property type="entry name" value="Dual-sp_phosphatase_cat-dom"/>
</dbReference>
<evidence type="ECO:0000256" key="3">
    <source>
        <dbReference type="ARBA" id="ARBA00022801"/>
    </source>
</evidence>
<accession>A0A0C2XM48</accession>
<feature type="domain" description="Tyrosine-protein phosphatase" evidence="5">
    <location>
        <begin position="5"/>
        <end position="149"/>
    </location>
</feature>
<dbReference type="HOGENOM" id="CLU_027074_11_7_1"/>